<proteinExistence type="inferred from homology"/>
<dbReference type="HAMAP" id="MF_00041">
    <property type="entry name" value="Cys_tRNA_synth"/>
    <property type="match status" value="1"/>
</dbReference>
<dbReference type="NCBIfam" id="TIGR00435">
    <property type="entry name" value="cysS"/>
    <property type="match status" value="1"/>
</dbReference>
<dbReference type="AlphaFoldDB" id="A0A8D8BKB9"/>
<dbReference type="GO" id="GO:0004817">
    <property type="term" value="F:cysteine-tRNA ligase activity"/>
    <property type="evidence" value="ECO:0007669"/>
    <property type="project" value="UniProtKB-EC"/>
</dbReference>
<evidence type="ECO:0000256" key="12">
    <source>
        <dbReference type="ARBA" id="ARBA00043868"/>
    </source>
</evidence>
<comment type="catalytic activity">
    <reaction evidence="14">
        <text>S-disulfanyl-L-cysteine + tRNA(Cys) + ATP = (S)-disulfanyl-L-cysteinyl-tRNA(Cys) + AMP + diphosphate</text>
        <dbReference type="Rhea" id="RHEA:78651"/>
        <dbReference type="Rhea" id="RHEA-COMP:9661"/>
        <dbReference type="Rhea" id="RHEA-COMP:19120"/>
        <dbReference type="ChEBI" id="CHEBI:30616"/>
        <dbReference type="ChEBI" id="CHEBI:33019"/>
        <dbReference type="ChEBI" id="CHEBI:78442"/>
        <dbReference type="ChEBI" id="CHEBI:229465"/>
        <dbReference type="ChEBI" id="CHEBI:229521"/>
        <dbReference type="ChEBI" id="CHEBI:456215"/>
    </reaction>
    <physiologicalReaction direction="left-to-right" evidence="14">
        <dbReference type="Rhea" id="RHEA:78652"/>
    </physiologicalReaction>
</comment>
<dbReference type="GO" id="GO:0006423">
    <property type="term" value="P:cysteinyl-tRNA aminoacylation"/>
    <property type="evidence" value="ECO:0007669"/>
    <property type="project" value="InterPro"/>
</dbReference>
<evidence type="ECO:0000256" key="13">
    <source>
        <dbReference type="ARBA" id="ARBA00045476"/>
    </source>
</evidence>
<dbReference type="InterPro" id="IPR014729">
    <property type="entry name" value="Rossmann-like_a/b/a_fold"/>
</dbReference>
<comment type="cofactor">
    <cofactor evidence="1">
        <name>Zn(2+)</name>
        <dbReference type="ChEBI" id="CHEBI:29105"/>
    </cofactor>
</comment>
<comment type="catalytic activity">
    <reaction evidence="17">
        <text>S-sulfanyl-L-cysteine + tRNA(Cys) + ATP = (S)-sulfanyl-L-cysteinyl-tRNA(Cys) + AMP + diphosphate</text>
        <dbReference type="Rhea" id="RHEA:78647"/>
        <dbReference type="Rhea" id="RHEA-COMP:9661"/>
        <dbReference type="Rhea" id="RHEA-COMP:19119"/>
        <dbReference type="ChEBI" id="CHEBI:30616"/>
        <dbReference type="ChEBI" id="CHEBI:33019"/>
        <dbReference type="ChEBI" id="CHEBI:58591"/>
        <dbReference type="ChEBI" id="CHEBI:78442"/>
        <dbReference type="ChEBI" id="CHEBI:229520"/>
        <dbReference type="ChEBI" id="CHEBI:456215"/>
    </reaction>
    <physiologicalReaction direction="left-to-right" evidence="17">
        <dbReference type="Rhea" id="RHEA:78648"/>
    </physiologicalReaction>
</comment>
<dbReference type="PANTHER" id="PTHR10890">
    <property type="entry name" value="CYSTEINYL-TRNA SYNTHETASE"/>
    <property type="match status" value="1"/>
</dbReference>
<dbReference type="InterPro" id="IPR015803">
    <property type="entry name" value="Cys-tRNA-ligase"/>
</dbReference>
<evidence type="ECO:0000256" key="14">
    <source>
        <dbReference type="ARBA" id="ARBA00047499"/>
    </source>
</evidence>
<dbReference type="SUPFAM" id="SSF52374">
    <property type="entry name" value="Nucleotidylyl transferase"/>
    <property type="match status" value="1"/>
</dbReference>
<comment type="similarity">
    <text evidence="2">Belongs to the class-I aminoacyl-tRNA synthetase family.</text>
</comment>
<sequence length="518" mass="58662">MRMTMLPNLRHIRQFCSQSRLRESPQQIRIYSCKERAKVPLQLASDPSSFTSFYTCGPTVYDSAHIGHASCYVRLDIVQRILRDHFRLRLVSAMNITDIDDKIIKRAGEDGRPWQDVSRRYEQEFWGDLQRLNVRLPDIRLRVTDHIPAIVSFVEALIREGFAYKSSDQSVYFETSKYSQYGKLQNIPTVEESASESKKSAADFALWKAAKPGEPSWESPFGPGRPGWHIECSTLATQIFGKRLDFHAGGLDLRFPHHENEEAQSCCYHGVQDWVQHWIHTGQLHLEGQTAKMSKSLKNTISIGELLERSSADDFRMLSLLSHYRSAIEFGDQSMTVATNVLRKFHSFFDDSKAYVGGVKPATVIDSGDLQKTLQELDLKIDEFLRNDFNTASAITSLGDLTSVVHKSINQKPPEAVQSSESGTVQAVTNYIRDKLNLFGLESLSESSRSGSNSKDPDITGQIIDSVVKIRNSVRGQAIESKDRRLFAMCDQMRDELKQAGVEVKDHGRNSSWSFAKR</sequence>
<reference evidence="20" key="1">
    <citation type="submission" date="2021-05" db="EMBL/GenBank/DDBJ databases">
        <authorList>
            <person name="Alioto T."/>
            <person name="Alioto T."/>
            <person name="Gomez Garrido J."/>
        </authorList>
    </citation>
    <scope>NUCLEOTIDE SEQUENCE</scope>
</reference>
<evidence type="ECO:0000256" key="5">
    <source>
        <dbReference type="ARBA" id="ARBA00022723"/>
    </source>
</evidence>
<keyword evidence="7" id="KW-0862">Zinc</keyword>
<dbReference type="Gene3D" id="1.20.120.1910">
    <property type="entry name" value="Cysteine-tRNA ligase, C-terminal anti-codon recognition domain"/>
    <property type="match status" value="1"/>
</dbReference>
<keyword evidence="9" id="KW-0648">Protein biosynthesis</keyword>
<feature type="domain" description="tRNA synthetases class I catalytic" evidence="19">
    <location>
        <begin position="52"/>
        <end position="339"/>
    </location>
</feature>
<dbReference type="PANTHER" id="PTHR10890:SF27">
    <property type="entry name" value="CYSTEINE--TRNA LIGASE, MITOCHONDRIAL-RELATED"/>
    <property type="match status" value="1"/>
</dbReference>
<comment type="function">
    <text evidence="12">Mitochondrial cysteine-specific aminoacyl-tRNA synthetase that catalyzes the ATP-dependent ligation of cysteine to tRNA(Cys).</text>
</comment>
<evidence type="ECO:0000256" key="6">
    <source>
        <dbReference type="ARBA" id="ARBA00022741"/>
    </source>
</evidence>
<evidence type="ECO:0000256" key="9">
    <source>
        <dbReference type="ARBA" id="ARBA00022917"/>
    </source>
</evidence>
<keyword evidence="4 20" id="KW-0436">Ligase</keyword>
<evidence type="ECO:0000256" key="17">
    <source>
        <dbReference type="ARBA" id="ARBA00048609"/>
    </source>
</evidence>
<comment type="function">
    <text evidence="13">In addition to its role as an aminoacyl-tRNA synthetase, has also cysteine persulfide synthase activity. Produces reactive persulfide species such as cysteine persulfide (CysSSH) from substrate cysteine and mediate direct incorporation of CysSSH into proteins during translations, resulting in protein persulfides and polysulfides. CysSSHs behave as potent antioxidants and cellular protectants.</text>
</comment>
<comment type="catalytic activity">
    <reaction evidence="18">
        <text>tRNA(Cys) + L-cysteine + ATP = L-cysteinyl-tRNA(Cys) + AMP + diphosphate</text>
        <dbReference type="Rhea" id="RHEA:17773"/>
        <dbReference type="Rhea" id="RHEA-COMP:9661"/>
        <dbReference type="Rhea" id="RHEA-COMP:9679"/>
        <dbReference type="ChEBI" id="CHEBI:30616"/>
        <dbReference type="ChEBI" id="CHEBI:33019"/>
        <dbReference type="ChEBI" id="CHEBI:35235"/>
        <dbReference type="ChEBI" id="CHEBI:78442"/>
        <dbReference type="ChEBI" id="CHEBI:78517"/>
        <dbReference type="ChEBI" id="CHEBI:456215"/>
        <dbReference type="EC" id="6.1.1.16"/>
    </reaction>
    <physiologicalReaction direction="right-to-left" evidence="18">
        <dbReference type="Rhea" id="RHEA:17775"/>
    </physiologicalReaction>
</comment>
<dbReference type="GO" id="GO:0005737">
    <property type="term" value="C:cytoplasm"/>
    <property type="evidence" value="ECO:0007669"/>
    <property type="project" value="TreeGrafter"/>
</dbReference>
<evidence type="ECO:0000256" key="2">
    <source>
        <dbReference type="ARBA" id="ARBA00005594"/>
    </source>
</evidence>
<keyword evidence="8" id="KW-0067">ATP-binding</keyword>
<keyword evidence="5" id="KW-0479">Metal-binding</keyword>
<accession>A0A8D8BKB9</accession>
<evidence type="ECO:0000256" key="4">
    <source>
        <dbReference type="ARBA" id="ARBA00022598"/>
    </source>
</evidence>
<dbReference type="CDD" id="cd00672">
    <property type="entry name" value="CysRS_core"/>
    <property type="match status" value="1"/>
</dbReference>
<evidence type="ECO:0000256" key="10">
    <source>
        <dbReference type="ARBA" id="ARBA00023146"/>
    </source>
</evidence>
<dbReference type="Pfam" id="PF01406">
    <property type="entry name" value="tRNA-synt_1e"/>
    <property type="match status" value="1"/>
</dbReference>
<name>A0A8D8BKB9_CULPI</name>
<keyword evidence="6" id="KW-0547">Nucleotide-binding</keyword>
<evidence type="ECO:0000256" key="15">
    <source>
        <dbReference type="ARBA" id="ARBA00047548"/>
    </source>
</evidence>
<dbReference type="PRINTS" id="PR00983">
    <property type="entry name" value="TRNASYNTHCYS"/>
</dbReference>
<evidence type="ECO:0000256" key="16">
    <source>
        <dbReference type="ARBA" id="ARBA00047731"/>
    </source>
</evidence>
<dbReference type="GO" id="GO:0046872">
    <property type="term" value="F:metal ion binding"/>
    <property type="evidence" value="ECO:0007669"/>
    <property type="project" value="UniProtKB-KW"/>
</dbReference>
<dbReference type="Gene3D" id="3.40.50.620">
    <property type="entry name" value="HUPs"/>
    <property type="match status" value="1"/>
</dbReference>
<dbReference type="InterPro" id="IPR009080">
    <property type="entry name" value="tRNAsynth_Ia_anticodon-bd"/>
</dbReference>
<evidence type="ECO:0000313" key="20">
    <source>
        <dbReference type="EMBL" id="CAG6477399.1"/>
    </source>
</evidence>
<evidence type="ECO:0000259" key="19">
    <source>
        <dbReference type="Pfam" id="PF01406"/>
    </source>
</evidence>
<organism evidence="20">
    <name type="scientific">Culex pipiens</name>
    <name type="common">House mosquito</name>
    <dbReference type="NCBI Taxonomy" id="7175"/>
    <lineage>
        <taxon>Eukaryota</taxon>
        <taxon>Metazoa</taxon>
        <taxon>Ecdysozoa</taxon>
        <taxon>Arthropoda</taxon>
        <taxon>Hexapoda</taxon>
        <taxon>Insecta</taxon>
        <taxon>Pterygota</taxon>
        <taxon>Neoptera</taxon>
        <taxon>Endopterygota</taxon>
        <taxon>Diptera</taxon>
        <taxon>Nematocera</taxon>
        <taxon>Culicoidea</taxon>
        <taxon>Culicidae</taxon>
        <taxon>Culicinae</taxon>
        <taxon>Culicini</taxon>
        <taxon>Culex</taxon>
        <taxon>Culex</taxon>
    </lineage>
</organism>
<dbReference type="InterPro" id="IPR032678">
    <property type="entry name" value="tRNA-synt_1_cat_dom"/>
</dbReference>
<dbReference type="EC" id="6.1.1.16" evidence="3"/>
<evidence type="ECO:0000256" key="18">
    <source>
        <dbReference type="ARBA" id="ARBA00049046"/>
    </source>
</evidence>
<evidence type="ECO:0000256" key="7">
    <source>
        <dbReference type="ARBA" id="ARBA00022833"/>
    </source>
</evidence>
<evidence type="ECO:0000256" key="1">
    <source>
        <dbReference type="ARBA" id="ARBA00001947"/>
    </source>
</evidence>
<dbReference type="InterPro" id="IPR024909">
    <property type="entry name" value="Cys-tRNA/MSH_ligase"/>
</dbReference>
<keyword evidence="10" id="KW-0030">Aminoacyl-tRNA synthetase</keyword>
<dbReference type="GO" id="GO:0005524">
    <property type="term" value="F:ATP binding"/>
    <property type="evidence" value="ECO:0007669"/>
    <property type="project" value="UniProtKB-KW"/>
</dbReference>
<dbReference type="EMBL" id="HBUE01080759">
    <property type="protein sequence ID" value="CAG6477399.1"/>
    <property type="molecule type" value="Transcribed_RNA"/>
</dbReference>
<comment type="catalytic activity">
    <reaction evidence="15">
        <text>2 L-cysteine = S-sulfanyl-L-cysteine + L-alanine</text>
        <dbReference type="Rhea" id="RHEA:78543"/>
        <dbReference type="ChEBI" id="CHEBI:35235"/>
        <dbReference type="ChEBI" id="CHEBI:57972"/>
        <dbReference type="ChEBI" id="CHEBI:58591"/>
    </reaction>
    <physiologicalReaction direction="left-to-right" evidence="15">
        <dbReference type="Rhea" id="RHEA:78544"/>
    </physiologicalReaction>
</comment>
<dbReference type="SUPFAM" id="SSF47323">
    <property type="entry name" value="Anticodon-binding domain of a subclass of class I aminoacyl-tRNA synthetases"/>
    <property type="match status" value="1"/>
</dbReference>
<evidence type="ECO:0000256" key="8">
    <source>
        <dbReference type="ARBA" id="ARBA00022840"/>
    </source>
</evidence>
<evidence type="ECO:0000256" key="3">
    <source>
        <dbReference type="ARBA" id="ARBA00012832"/>
    </source>
</evidence>
<protein>
    <recommendedName>
        <fullName evidence="3">cysteine--tRNA ligase</fullName>
        <ecNumber evidence="3">6.1.1.16</ecNumber>
    </recommendedName>
    <alternativeName>
        <fullName evidence="11">Cysteinyl-tRNA synthetase</fullName>
    </alternativeName>
</protein>
<comment type="catalytic activity">
    <reaction evidence="16">
        <text>S-sulfanyl-L-cysteine + L-cysteine = S-disulfanyl-L-cysteine + L-alanine</text>
        <dbReference type="Rhea" id="RHEA:78627"/>
        <dbReference type="ChEBI" id="CHEBI:35235"/>
        <dbReference type="ChEBI" id="CHEBI:57972"/>
        <dbReference type="ChEBI" id="CHEBI:58591"/>
        <dbReference type="ChEBI" id="CHEBI:229465"/>
    </reaction>
    <physiologicalReaction direction="left-to-right" evidence="16">
        <dbReference type="Rhea" id="RHEA:78628"/>
    </physiologicalReaction>
</comment>
<evidence type="ECO:0000256" key="11">
    <source>
        <dbReference type="ARBA" id="ARBA00031499"/>
    </source>
</evidence>